<dbReference type="AlphaFoldDB" id="A0A9W4UI99"/>
<reference evidence="2" key="1">
    <citation type="submission" date="2023-01" db="EMBL/GenBank/DDBJ databases">
        <authorList>
            <person name="Van Ghelder C."/>
            <person name="Rancurel C."/>
        </authorList>
    </citation>
    <scope>NUCLEOTIDE SEQUENCE</scope>
    <source>
        <strain evidence="2">CNCM I-4278</strain>
    </source>
</reference>
<organism evidence="2 3">
    <name type="scientific">Periconia digitata</name>
    <dbReference type="NCBI Taxonomy" id="1303443"/>
    <lineage>
        <taxon>Eukaryota</taxon>
        <taxon>Fungi</taxon>
        <taxon>Dikarya</taxon>
        <taxon>Ascomycota</taxon>
        <taxon>Pezizomycotina</taxon>
        <taxon>Dothideomycetes</taxon>
        <taxon>Pleosporomycetidae</taxon>
        <taxon>Pleosporales</taxon>
        <taxon>Massarineae</taxon>
        <taxon>Periconiaceae</taxon>
        <taxon>Periconia</taxon>
    </lineage>
</organism>
<feature type="signal peptide" evidence="1">
    <location>
        <begin position="1"/>
        <end position="25"/>
    </location>
</feature>
<dbReference type="EMBL" id="CAOQHR010000005">
    <property type="protein sequence ID" value="CAI6335487.1"/>
    <property type="molecule type" value="Genomic_DNA"/>
</dbReference>
<keyword evidence="1" id="KW-0732">Signal</keyword>
<protein>
    <recommendedName>
        <fullName evidence="4">Secreted protein</fullName>
    </recommendedName>
</protein>
<gene>
    <name evidence="2" type="ORF">PDIGIT_LOCUS8569</name>
</gene>
<name>A0A9W4UI99_9PLEO</name>
<proteinExistence type="predicted"/>
<dbReference type="Proteomes" id="UP001152607">
    <property type="component" value="Unassembled WGS sequence"/>
</dbReference>
<evidence type="ECO:0000313" key="3">
    <source>
        <dbReference type="Proteomes" id="UP001152607"/>
    </source>
</evidence>
<evidence type="ECO:0000256" key="1">
    <source>
        <dbReference type="SAM" id="SignalP"/>
    </source>
</evidence>
<comment type="caution">
    <text evidence="2">The sequence shown here is derived from an EMBL/GenBank/DDBJ whole genome shotgun (WGS) entry which is preliminary data.</text>
</comment>
<feature type="chain" id="PRO_5040916570" description="Secreted protein" evidence="1">
    <location>
        <begin position="26"/>
        <end position="62"/>
    </location>
</feature>
<evidence type="ECO:0008006" key="4">
    <source>
        <dbReference type="Google" id="ProtNLM"/>
    </source>
</evidence>
<evidence type="ECO:0000313" key="2">
    <source>
        <dbReference type="EMBL" id="CAI6335487.1"/>
    </source>
</evidence>
<accession>A0A9W4UI99</accession>
<keyword evidence="3" id="KW-1185">Reference proteome</keyword>
<sequence length="62" mass="7274">MYKYPSLFSLLPSFFFLLHTVSVVGKLDKNCKELHMKFLEGQHIKNICPAVFRERKPSQMSL</sequence>